<name>A0A7S2DNT4_9STRA</name>
<protein>
    <submittedName>
        <fullName evidence="1">Uncharacterized protein</fullName>
    </submittedName>
</protein>
<sequence length="169" mass="18950">MTLASAFPASLSSVSLRSARNFRHTMLAEPIHAVPPFTVEDGCRRRFITSVASLAVSLSSNRAQAAVIEAARCDSGVGPGCELENNELIKQLLTKSAENREKYARENISRYNINNYKDYFKALSPPKFLVEHVQTGKYEVLDEAEVRRQMNEGTVKGAYQRNSEYIFVE</sequence>
<gene>
    <name evidence="1" type="ORF">DSPE1174_LOCUS24132</name>
</gene>
<proteinExistence type="predicted"/>
<accession>A0A7S2DNT4</accession>
<organism evidence="1">
    <name type="scientific">Octactis speculum</name>
    <dbReference type="NCBI Taxonomy" id="3111310"/>
    <lineage>
        <taxon>Eukaryota</taxon>
        <taxon>Sar</taxon>
        <taxon>Stramenopiles</taxon>
        <taxon>Ochrophyta</taxon>
        <taxon>Dictyochophyceae</taxon>
        <taxon>Dictyochales</taxon>
        <taxon>Dictyochaceae</taxon>
        <taxon>Octactis</taxon>
    </lineage>
</organism>
<dbReference type="EMBL" id="HBGS01046568">
    <property type="protein sequence ID" value="CAD9459949.1"/>
    <property type="molecule type" value="Transcribed_RNA"/>
</dbReference>
<reference evidence="1" key="1">
    <citation type="submission" date="2021-01" db="EMBL/GenBank/DDBJ databases">
        <authorList>
            <person name="Corre E."/>
            <person name="Pelletier E."/>
            <person name="Niang G."/>
            <person name="Scheremetjew M."/>
            <person name="Finn R."/>
            <person name="Kale V."/>
            <person name="Holt S."/>
            <person name="Cochrane G."/>
            <person name="Meng A."/>
            <person name="Brown T."/>
            <person name="Cohen L."/>
        </authorList>
    </citation>
    <scope>NUCLEOTIDE SEQUENCE</scope>
    <source>
        <strain evidence="1">CCMP1381</strain>
    </source>
</reference>
<evidence type="ECO:0000313" key="1">
    <source>
        <dbReference type="EMBL" id="CAD9459949.1"/>
    </source>
</evidence>
<dbReference type="AlphaFoldDB" id="A0A7S2DNT4"/>